<feature type="compositionally biased region" description="Basic and acidic residues" evidence="1">
    <location>
        <begin position="46"/>
        <end position="66"/>
    </location>
</feature>
<accession>A0A1L9UQ51</accession>
<dbReference type="VEuPathDB" id="FungiDB:ASPBRDRAFT_41373"/>
<dbReference type="GeneID" id="93577038"/>
<organism evidence="3 4">
    <name type="scientific">Aspergillus brasiliensis (strain CBS 101740 / IMI 381727 / IBT 21946)</name>
    <dbReference type="NCBI Taxonomy" id="767769"/>
    <lineage>
        <taxon>Eukaryota</taxon>
        <taxon>Fungi</taxon>
        <taxon>Dikarya</taxon>
        <taxon>Ascomycota</taxon>
        <taxon>Pezizomycotina</taxon>
        <taxon>Eurotiomycetes</taxon>
        <taxon>Eurotiomycetidae</taxon>
        <taxon>Eurotiales</taxon>
        <taxon>Aspergillaceae</taxon>
        <taxon>Aspergillus</taxon>
        <taxon>Aspergillus subgen. Circumdati</taxon>
    </lineage>
</organism>
<evidence type="ECO:0000256" key="2">
    <source>
        <dbReference type="SAM" id="SignalP"/>
    </source>
</evidence>
<dbReference type="Proteomes" id="UP000184499">
    <property type="component" value="Unassembled WGS sequence"/>
</dbReference>
<keyword evidence="2" id="KW-0732">Signal</keyword>
<protein>
    <recommendedName>
        <fullName evidence="5">Secreted protein</fullName>
    </recommendedName>
</protein>
<evidence type="ECO:0000313" key="3">
    <source>
        <dbReference type="EMBL" id="OJJ73676.1"/>
    </source>
</evidence>
<reference evidence="4" key="1">
    <citation type="journal article" date="2017" name="Genome Biol.">
        <title>Comparative genomics reveals high biological diversity and specific adaptations in the industrially and medically important fungal genus Aspergillus.</title>
        <authorList>
            <person name="de Vries R.P."/>
            <person name="Riley R."/>
            <person name="Wiebenga A."/>
            <person name="Aguilar-Osorio G."/>
            <person name="Amillis S."/>
            <person name="Uchima C.A."/>
            <person name="Anderluh G."/>
            <person name="Asadollahi M."/>
            <person name="Askin M."/>
            <person name="Barry K."/>
            <person name="Battaglia E."/>
            <person name="Bayram O."/>
            <person name="Benocci T."/>
            <person name="Braus-Stromeyer S.A."/>
            <person name="Caldana C."/>
            <person name="Canovas D."/>
            <person name="Cerqueira G.C."/>
            <person name="Chen F."/>
            <person name="Chen W."/>
            <person name="Choi C."/>
            <person name="Clum A."/>
            <person name="Dos Santos R.A."/>
            <person name="Damasio A.R."/>
            <person name="Diallinas G."/>
            <person name="Emri T."/>
            <person name="Fekete E."/>
            <person name="Flipphi M."/>
            <person name="Freyberg S."/>
            <person name="Gallo A."/>
            <person name="Gournas C."/>
            <person name="Habgood R."/>
            <person name="Hainaut M."/>
            <person name="Harispe M.L."/>
            <person name="Henrissat B."/>
            <person name="Hilden K.S."/>
            <person name="Hope R."/>
            <person name="Hossain A."/>
            <person name="Karabika E."/>
            <person name="Karaffa L."/>
            <person name="Karanyi Z."/>
            <person name="Krasevec N."/>
            <person name="Kuo A."/>
            <person name="Kusch H."/>
            <person name="LaButti K."/>
            <person name="Lagendijk E.L."/>
            <person name="Lapidus A."/>
            <person name="Levasseur A."/>
            <person name="Lindquist E."/>
            <person name="Lipzen A."/>
            <person name="Logrieco A.F."/>
            <person name="MacCabe A."/>
            <person name="Maekelae M.R."/>
            <person name="Malavazi I."/>
            <person name="Melin P."/>
            <person name="Meyer V."/>
            <person name="Mielnichuk N."/>
            <person name="Miskei M."/>
            <person name="Molnar A.P."/>
            <person name="Mule G."/>
            <person name="Ngan C.Y."/>
            <person name="Orejas M."/>
            <person name="Orosz E."/>
            <person name="Ouedraogo J.P."/>
            <person name="Overkamp K.M."/>
            <person name="Park H.-S."/>
            <person name="Perrone G."/>
            <person name="Piumi F."/>
            <person name="Punt P.J."/>
            <person name="Ram A.F."/>
            <person name="Ramon A."/>
            <person name="Rauscher S."/>
            <person name="Record E."/>
            <person name="Riano-Pachon D.M."/>
            <person name="Robert V."/>
            <person name="Roehrig J."/>
            <person name="Ruller R."/>
            <person name="Salamov A."/>
            <person name="Salih N.S."/>
            <person name="Samson R.A."/>
            <person name="Sandor E."/>
            <person name="Sanguinetti M."/>
            <person name="Schuetze T."/>
            <person name="Sepcic K."/>
            <person name="Shelest E."/>
            <person name="Sherlock G."/>
            <person name="Sophianopoulou V."/>
            <person name="Squina F.M."/>
            <person name="Sun H."/>
            <person name="Susca A."/>
            <person name="Todd R.B."/>
            <person name="Tsang A."/>
            <person name="Unkles S.E."/>
            <person name="van de Wiele N."/>
            <person name="van Rossen-Uffink D."/>
            <person name="Oliveira J.V."/>
            <person name="Vesth T.C."/>
            <person name="Visser J."/>
            <person name="Yu J.-H."/>
            <person name="Zhou M."/>
            <person name="Andersen M.R."/>
            <person name="Archer D.B."/>
            <person name="Baker S.E."/>
            <person name="Benoit I."/>
            <person name="Brakhage A.A."/>
            <person name="Braus G.H."/>
            <person name="Fischer R."/>
            <person name="Frisvad J.C."/>
            <person name="Goldman G.H."/>
            <person name="Houbraken J."/>
            <person name="Oakley B."/>
            <person name="Pocsi I."/>
            <person name="Scazzocchio C."/>
            <person name="Seiboth B."/>
            <person name="vanKuyk P.A."/>
            <person name="Wortman J."/>
            <person name="Dyer P.S."/>
            <person name="Grigoriev I.V."/>
        </authorList>
    </citation>
    <scope>NUCLEOTIDE SEQUENCE [LARGE SCALE GENOMIC DNA]</scope>
    <source>
        <strain evidence="4">CBS 101740 / IMI 381727 / IBT 21946</strain>
    </source>
</reference>
<dbReference type="AlphaFoldDB" id="A0A1L9UQ51"/>
<keyword evidence="4" id="KW-1185">Reference proteome</keyword>
<dbReference type="EMBL" id="KV878682">
    <property type="protein sequence ID" value="OJJ73676.1"/>
    <property type="molecule type" value="Genomic_DNA"/>
</dbReference>
<evidence type="ECO:0008006" key="5">
    <source>
        <dbReference type="Google" id="ProtNLM"/>
    </source>
</evidence>
<feature type="chain" id="PRO_5012769995" description="Secreted protein" evidence="2">
    <location>
        <begin position="27"/>
        <end position="75"/>
    </location>
</feature>
<evidence type="ECO:0000256" key="1">
    <source>
        <dbReference type="SAM" id="MobiDB-lite"/>
    </source>
</evidence>
<name>A0A1L9UQ51_ASPBC</name>
<proteinExistence type="predicted"/>
<gene>
    <name evidence="3" type="ORF">ASPBRDRAFT_41373</name>
</gene>
<evidence type="ECO:0000313" key="4">
    <source>
        <dbReference type="Proteomes" id="UP000184499"/>
    </source>
</evidence>
<sequence>MQKCRLHALFLSLSLSFLCPLSTKQARVIRDEQLGGRWTNENRPSANDDFRDRPKANQTTIREKQIWHRSKHCRS</sequence>
<feature type="region of interest" description="Disordered" evidence="1">
    <location>
        <begin position="37"/>
        <end position="75"/>
    </location>
</feature>
<feature type="signal peptide" evidence="2">
    <location>
        <begin position="1"/>
        <end position="26"/>
    </location>
</feature>
<dbReference type="RefSeq" id="XP_067480924.1">
    <property type="nucleotide sequence ID" value="XM_067624550.1"/>
</dbReference>